<keyword evidence="2" id="KW-1185">Reference proteome</keyword>
<evidence type="ECO:0000313" key="2">
    <source>
        <dbReference type="Proteomes" id="UP001241377"/>
    </source>
</evidence>
<name>A0ACC2V5P7_9TREE</name>
<comment type="caution">
    <text evidence="1">The sequence shown here is derived from an EMBL/GenBank/DDBJ whole genome shotgun (WGS) entry which is preliminary data.</text>
</comment>
<gene>
    <name evidence="1" type="ORF">QFC19_008004</name>
</gene>
<evidence type="ECO:0000313" key="1">
    <source>
        <dbReference type="EMBL" id="KAJ9094319.1"/>
    </source>
</evidence>
<proteinExistence type="predicted"/>
<protein>
    <submittedName>
        <fullName evidence="1">Uncharacterized protein</fullName>
    </submittedName>
</protein>
<sequence length="433" mass="46636">MSNIIAPTPQRPGVSSVSSSSSVQLEDKMSNVNIASTFTTPALGGEIEMTRFDRKCHVETLLTSYVDTLTAATRPPSPLASPLPTSPLASGKHKVAIVGSGSWGTALAKIAAENIAARPDEFEPEVRMWVREKQVHGRNLTEVINTTHKNERYLPDIKLPKNLVAVGQLKKVVEGASLIVFVVPHQFLHTVLFEFQTPGVITPGARAVSAIKGVEVNGTDISTFAALIENKLDIPCSALSGANVALEVAREQFCETTIGCPTHDDSLLWHAVFNAKKFQVQTVEDVSGVSLAGALKNVVALAAGFVDGMKLGGNTKAAIIRIGLKEMAEFTAEFFPGSQLSTFTNESAGVADLITTCTGGRNAKCAKDFIRTGRPWEAIERDLLKGQKLQGTATAEEVYNFLVTRKRTHAYPLFVQTYKVAFEGLAPDQLFEL</sequence>
<dbReference type="EMBL" id="JASBWR010000113">
    <property type="protein sequence ID" value="KAJ9094319.1"/>
    <property type="molecule type" value="Genomic_DNA"/>
</dbReference>
<reference evidence="1" key="1">
    <citation type="submission" date="2023-04" db="EMBL/GenBank/DDBJ databases">
        <title>Draft Genome sequencing of Naganishia species isolated from polar environments using Oxford Nanopore Technology.</title>
        <authorList>
            <person name="Leo P."/>
            <person name="Venkateswaran K."/>
        </authorList>
    </citation>
    <scope>NUCLEOTIDE SEQUENCE</scope>
    <source>
        <strain evidence="1">MNA-CCFEE 5261</strain>
    </source>
</reference>
<accession>A0ACC2V5P7</accession>
<organism evidence="1 2">
    <name type="scientific">Naganishia cerealis</name>
    <dbReference type="NCBI Taxonomy" id="610337"/>
    <lineage>
        <taxon>Eukaryota</taxon>
        <taxon>Fungi</taxon>
        <taxon>Dikarya</taxon>
        <taxon>Basidiomycota</taxon>
        <taxon>Agaricomycotina</taxon>
        <taxon>Tremellomycetes</taxon>
        <taxon>Filobasidiales</taxon>
        <taxon>Filobasidiaceae</taxon>
        <taxon>Naganishia</taxon>
    </lineage>
</organism>
<dbReference type="Proteomes" id="UP001241377">
    <property type="component" value="Unassembled WGS sequence"/>
</dbReference>